<gene>
    <name evidence="1" type="ORF">WICPIJ_001008</name>
</gene>
<proteinExistence type="predicted"/>
<name>A0A9P8QF16_WICPI</name>
<protein>
    <submittedName>
        <fullName evidence="1">Uncharacterized protein</fullName>
    </submittedName>
</protein>
<reference evidence="1" key="1">
    <citation type="journal article" date="2021" name="Open Biol.">
        <title>Shared evolutionary footprints suggest mitochondrial oxidative damage underlies multiple complex I losses in fungi.</title>
        <authorList>
            <person name="Schikora-Tamarit M.A."/>
            <person name="Marcet-Houben M."/>
            <person name="Nosek J."/>
            <person name="Gabaldon T."/>
        </authorList>
    </citation>
    <scope>NUCLEOTIDE SEQUENCE</scope>
    <source>
        <strain evidence="1">CBS2887</strain>
    </source>
</reference>
<comment type="caution">
    <text evidence="1">The sequence shown here is derived from an EMBL/GenBank/DDBJ whole genome shotgun (WGS) entry which is preliminary data.</text>
</comment>
<accession>A0A9P8QF16</accession>
<evidence type="ECO:0000313" key="1">
    <source>
        <dbReference type="EMBL" id="KAH3688014.1"/>
    </source>
</evidence>
<keyword evidence="2" id="KW-1185">Reference proteome</keyword>
<sequence length="90" mass="10253">MMASAPNLPLPGVMAKTRGTVPFGWFKFLTWYGSWSNLETNLARTSANNKDSQSRRSSSFKFNWINGHSFFKAKDNASVLNWFHSLEMSD</sequence>
<dbReference type="AlphaFoldDB" id="A0A9P8QF16"/>
<organism evidence="1 2">
    <name type="scientific">Wickerhamomyces pijperi</name>
    <name type="common">Yeast</name>
    <name type="synonym">Pichia pijperi</name>
    <dbReference type="NCBI Taxonomy" id="599730"/>
    <lineage>
        <taxon>Eukaryota</taxon>
        <taxon>Fungi</taxon>
        <taxon>Dikarya</taxon>
        <taxon>Ascomycota</taxon>
        <taxon>Saccharomycotina</taxon>
        <taxon>Saccharomycetes</taxon>
        <taxon>Phaffomycetales</taxon>
        <taxon>Wickerhamomycetaceae</taxon>
        <taxon>Wickerhamomyces</taxon>
    </lineage>
</organism>
<reference evidence="1" key="2">
    <citation type="submission" date="2021-01" db="EMBL/GenBank/DDBJ databases">
        <authorList>
            <person name="Schikora-Tamarit M.A."/>
        </authorList>
    </citation>
    <scope>NUCLEOTIDE SEQUENCE</scope>
    <source>
        <strain evidence="1">CBS2887</strain>
    </source>
</reference>
<dbReference type="Proteomes" id="UP000774326">
    <property type="component" value="Unassembled WGS sequence"/>
</dbReference>
<dbReference type="EMBL" id="JAEUBG010000552">
    <property type="protein sequence ID" value="KAH3688014.1"/>
    <property type="molecule type" value="Genomic_DNA"/>
</dbReference>
<evidence type="ECO:0000313" key="2">
    <source>
        <dbReference type="Proteomes" id="UP000774326"/>
    </source>
</evidence>